<evidence type="ECO:0000313" key="1">
    <source>
        <dbReference type="EMBL" id="GFY69824.1"/>
    </source>
</evidence>
<name>A0A8X6YHT1_9ARAC</name>
<accession>A0A8X6YHT1</accession>
<dbReference type="EMBL" id="BMAV01017824">
    <property type="protein sequence ID" value="GFY69824.1"/>
    <property type="molecule type" value="Genomic_DNA"/>
</dbReference>
<reference evidence="1" key="1">
    <citation type="submission" date="2020-08" db="EMBL/GenBank/DDBJ databases">
        <title>Multicomponent nature underlies the extraordinary mechanical properties of spider dragline silk.</title>
        <authorList>
            <person name="Kono N."/>
            <person name="Nakamura H."/>
            <person name="Mori M."/>
            <person name="Yoshida Y."/>
            <person name="Ohtoshi R."/>
            <person name="Malay A.D."/>
            <person name="Moran D.A.P."/>
            <person name="Tomita M."/>
            <person name="Numata K."/>
            <person name="Arakawa K."/>
        </authorList>
    </citation>
    <scope>NUCLEOTIDE SEQUENCE</scope>
</reference>
<evidence type="ECO:0000313" key="2">
    <source>
        <dbReference type="Proteomes" id="UP000886998"/>
    </source>
</evidence>
<comment type="caution">
    <text evidence="1">The sequence shown here is derived from an EMBL/GenBank/DDBJ whole genome shotgun (WGS) entry which is preliminary data.</text>
</comment>
<dbReference type="AlphaFoldDB" id="A0A8X6YHT1"/>
<protein>
    <submittedName>
        <fullName evidence="1">Uncharacterized protein</fullName>
    </submittedName>
</protein>
<organism evidence="1 2">
    <name type="scientific">Trichonephila inaurata madagascariensis</name>
    <dbReference type="NCBI Taxonomy" id="2747483"/>
    <lineage>
        <taxon>Eukaryota</taxon>
        <taxon>Metazoa</taxon>
        <taxon>Ecdysozoa</taxon>
        <taxon>Arthropoda</taxon>
        <taxon>Chelicerata</taxon>
        <taxon>Arachnida</taxon>
        <taxon>Araneae</taxon>
        <taxon>Araneomorphae</taxon>
        <taxon>Entelegynae</taxon>
        <taxon>Araneoidea</taxon>
        <taxon>Nephilidae</taxon>
        <taxon>Trichonephila</taxon>
        <taxon>Trichonephila inaurata</taxon>
    </lineage>
</organism>
<sequence length="142" mass="15623">MTHSVTGTNYVCPICGALRTFRKAAAVYDGSKSLMRRIRSGSRVNIKNGYLSVDFVVGYTSLDFLYPVTPVDIGLCCHRSNVPSEEKYCVPVFLKRGSSLCHRITGFFCWGGDIRAPCANETGRACGAVTEASCFNRFVAFR</sequence>
<gene>
    <name evidence="1" type="ORF">TNIN_372891</name>
</gene>
<proteinExistence type="predicted"/>
<keyword evidence="2" id="KW-1185">Reference proteome</keyword>
<dbReference type="Proteomes" id="UP000886998">
    <property type="component" value="Unassembled WGS sequence"/>
</dbReference>